<keyword evidence="7 16" id="KW-0479">Metal-binding</keyword>
<evidence type="ECO:0000256" key="7">
    <source>
        <dbReference type="ARBA" id="ARBA00022723"/>
    </source>
</evidence>
<comment type="subcellular location">
    <subcellularLocation>
        <location evidence="2">Cell membrane</location>
        <topology evidence="2">Lipid-anchor</topology>
        <topology evidence="2">GPI-anchor</topology>
    </subcellularLocation>
    <subcellularLocation>
        <location evidence="1">Membrane</location>
        <topology evidence="1">Single-pass type II membrane protein</topology>
    </subcellularLocation>
</comment>
<dbReference type="Pfam" id="PF01433">
    <property type="entry name" value="Peptidase_M1"/>
    <property type="match status" value="1"/>
</dbReference>
<evidence type="ECO:0000256" key="17">
    <source>
        <dbReference type="PIRSR" id="PIRSR634016-4"/>
    </source>
</evidence>
<evidence type="ECO:0000256" key="11">
    <source>
        <dbReference type="ARBA" id="ARBA00022989"/>
    </source>
</evidence>
<feature type="site" description="Transition state stabilizer" evidence="17">
    <location>
        <position position="465"/>
    </location>
</feature>
<dbReference type="CDD" id="cd09601">
    <property type="entry name" value="M1_APN-Q_like"/>
    <property type="match status" value="1"/>
</dbReference>
<protein>
    <submittedName>
        <fullName evidence="20">Uncharacterized protein</fullName>
    </submittedName>
</protein>
<dbReference type="GO" id="GO:0005886">
    <property type="term" value="C:plasma membrane"/>
    <property type="evidence" value="ECO:0007669"/>
    <property type="project" value="UniProtKB-SubCell"/>
</dbReference>
<evidence type="ECO:0000256" key="14">
    <source>
        <dbReference type="ARBA" id="ARBA00023180"/>
    </source>
</evidence>
<evidence type="ECO:0000256" key="12">
    <source>
        <dbReference type="ARBA" id="ARBA00023049"/>
    </source>
</evidence>
<feature type="active site" description="Proton acceptor" evidence="15">
    <location>
        <position position="378"/>
    </location>
</feature>
<evidence type="ECO:0000256" key="8">
    <source>
        <dbReference type="ARBA" id="ARBA00022801"/>
    </source>
</evidence>
<dbReference type="AlphaFoldDB" id="T1IVA8"/>
<keyword evidence="11" id="KW-1133">Transmembrane helix</keyword>
<dbReference type="InterPro" id="IPR001930">
    <property type="entry name" value="Peptidase_M1"/>
</dbReference>
<evidence type="ECO:0000256" key="10">
    <source>
        <dbReference type="ARBA" id="ARBA00022968"/>
    </source>
</evidence>
<feature type="binding site" evidence="16">
    <location>
        <position position="377"/>
    </location>
    <ligand>
        <name>Zn(2+)</name>
        <dbReference type="ChEBI" id="CHEBI:29105"/>
        <note>catalytic</note>
    </ligand>
</feature>
<dbReference type="EMBL" id="JH431580">
    <property type="status" value="NOT_ANNOTATED_CDS"/>
    <property type="molecule type" value="Genomic_DNA"/>
</dbReference>
<dbReference type="InterPro" id="IPR042097">
    <property type="entry name" value="Aminopeptidase_N-like_N_sf"/>
</dbReference>
<evidence type="ECO:0000313" key="20">
    <source>
        <dbReference type="EnsemblMetazoa" id="SMAR005102-PA"/>
    </source>
</evidence>
<dbReference type="Proteomes" id="UP000014500">
    <property type="component" value="Unassembled WGS sequence"/>
</dbReference>
<dbReference type="GO" id="GO:0070006">
    <property type="term" value="F:metalloaminopeptidase activity"/>
    <property type="evidence" value="ECO:0007669"/>
    <property type="project" value="TreeGrafter"/>
</dbReference>
<dbReference type="EnsemblMetazoa" id="SMAR005102-RA">
    <property type="protein sequence ID" value="SMAR005102-PA"/>
    <property type="gene ID" value="SMAR005102"/>
</dbReference>
<reference evidence="21" key="1">
    <citation type="submission" date="2011-05" db="EMBL/GenBank/DDBJ databases">
        <authorList>
            <person name="Richards S.R."/>
            <person name="Qu J."/>
            <person name="Jiang H."/>
            <person name="Jhangiani S.N."/>
            <person name="Agravi P."/>
            <person name="Goodspeed R."/>
            <person name="Gross S."/>
            <person name="Mandapat C."/>
            <person name="Jackson L."/>
            <person name="Mathew T."/>
            <person name="Pu L."/>
            <person name="Thornton R."/>
            <person name="Saada N."/>
            <person name="Wilczek-Boney K.B."/>
            <person name="Lee S."/>
            <person name="Kovar C."/>
            <person name="Wu Y."/>
            <person name="Scherer S.E."/>
            <person name="Worley K.C."/>
            <person name="Muzny D.M."/>
            <person name="Gibbs R."/>
        </authorList>
    </citation>
    <scope>NUCLEOTIDE SEQUENCE</scope>
    <source>
        <strain evidence="21">Brora</strain>
    </source>
</reference>
<dbReference type="GO" id="GO:0005615">
    <property type="term" value="C:extracellular space"/>
    <property type="evidence" value="ECO:0007669"/>
    <property type="project" value="TreeGrafter"/>
</dbReference>
<comment type="similarity">
    <text evidence="3">Belongs to the peptidase M1 family.</text>
</comment>
<dbReference type="GO" id="GO:0006508">
    <property type="term" value="P:proteolysis"/>
    <property type="evidence" value="ECO:0007669"/>
    <property type="project" value="UniProtKB-KW"/>
</dbReference>
<dbReference type="SUPFAM" id="SSF55486">
    <property type="entry name" value="Metalloproteases ('zincins'), catalytic domain"/>
    <property type="match status" value="1"/>
</dbReference>
<evidence type="ECO:0000256" key="5">
    <source>
        <dbReference type="ARBA" id="ARBA00022670"/>
    </source>
</evidence>
<keyword evidence="10" id="KW-0735">Signal-anchor</keyword>
<organism evidence="20 21">
    <name type="scientific">Strigamia maritima</name>
    <name type="common">European centipede</name>
    <name type="synonym">Geophilus maritimus</name>
    <dbReference type="NCBI Taxonomy" id="126957"/>
    <lineage>
        <taxon>Eukaryota</taxon>
        <taxon>Metazoa</taxon>
        <taxon>Ecdysozoa</taxon>
        <taxon>Arthropoda</taxon>
        <taxon>Myriapoda</taxon>
        <taxon>Chilopoda</taxon>
        <taxon>Pleurostigmophora</taxon>
        <taxon>Geophilomorpha</taxon>
        <taxon>Linotaeniidae</taxon>
        <taxon>Strigamia</taxon>
    </lineage>
</organism>
<evidence type="ECO:0000256" key="6">
    <source>
        <dbReference type="ARBA" id="ARBA00022692"/>
    </source>
</evidence>
<dbReference type="PhylomeDB" id="T1IVA8"/>
<dbReference type="SUPFAM" id="SSF63737">
    <property type="entry name" value="Leukotriene A4 hydrolase N-terminal domain"/>
    <property type="match status" value="1"/>
</dbReference>
<evidence type="ECO:0000313" key="21">
    <source>
        <dbReference type="Proteomes" id="UP000014500"/>
    </source>
</evidence>
<keyword evidence="6" id="KW-0812">Transmembrane</keyword>
<dbReference type="PRINTS" id="PR00756">
    <property type="entry name" value="ALADIPTASE"/>
</dbReference>
<reference evidence="20" key="2">
    <citation type="submission" date="2015-02" db="UniProtKB">
        <authorList>
            <consortium name="EnsemblMetazoa"/>
        </authorList>
    </citation>
    <scope>IDENTIFICATION</scope>
</reference>
<dbReference type="FunFam" id="1.10.390.10:FF:000013">
    <property type="entry name" value="Aminopeptidase N"/>
    <property type="match status" value="1"/>
</dbReference>
<name>T1IVA8_STRMM</name>
<dbReference type="PANTHER" id="PTHR11533:SF294">
    <property type="entry name" value="THYROTROPIN-RELEASING HORMONE-DEGRADING ECTOENZYME"/>
    <property type="match status" value="1"/>
</dbReference>
<sequence length="510" mass="59275">YSNSKNGQKITFYHYLCYSFSVLSTCAAQCSCSDSDWIFESNDTESNITLATELIRRQSEQSILDYRLPTALIPIHYDLELQPYLTFPNFTFDGEVIIWCECRERTDQIIVHSRNLDITYIALVMPNGDQGPNITNVTTDYLRDFLIIDLAEGLEVGDVYGIQISFNGLHSKYPFKDFIVAFYHMDNETRFLAITQFEPISARTAFPCFDEPQLKATFNITVVRLQNMTSLSNMPLSESEPRDDVWIADYFEKSPKMSTYIVAIAVSDFDYVEKQVGNTTITRFALPCIIRIWVRPNAINQTKLALETVGPLLNYMEEYLDIPYSLPKLDIIGIPNVNYGAMENWGLITFDEKNLLYLNNTPNRAQKYFTVSSFLAHEIAHQWFGNLVTMEWWNDIWLNEGLSTYFADEMYTEIIKEHLDGFEFYYSFRFFELSQMETDFRSHRVSLGSLTQNEIRSKIFTRITYVKGAILIRMMEKLGGVKVLKNGLKNYLRSNTYGNVNRNDLWYFIS</sequence>
<keyword evidence="14" id="KW-0325">Glycoprotein</keyword>
<dbReference type="Pfam" id="PF17900">
    <property type="entry name" value="Peptidase_M1_N"/>
    <property type="match status" value="1"/>
</dbReference>
<dbReference type="OMA" id="MDSFPLY"/>
<keyword evidence="5" id="KW-0645">Protease</keyword>
<evidence type="ECO:0000256" key="9">
    <source>
        <dbReference type="ARBA" id="ARBA00022833"/>
    </source>
</evidence>
<keyword evidence="13" id="KW-0472">Membrane</keyword>
<dbReference type="eggNOG" id="KOG1046">
    <property type="taxonomic scope" value="Eukaryota"/>
</dbReference>
<dbReference type="Gene3D" id="1.10.390.10">
    <property type="entry name" value="Neutral Protease Domain 2"/>
    <property type="match status" value="1"/>
</dbReference>
<evidence type="ECO:0000256" key="1">
    <source>
        <dbReference type="ARBA" id="ARBA00004606"/>
    </source>
</evidence>
<evidence type="ECO:0000256" key="2">
    <source>
        <dbReference type="ARBA" id="ARBA00004609"/>
    </source>
</evidence>
<dbReference type="InterPro" id="IPR045357">
    <property type="entry name" value="Aminopeptidase_N-like_N"/>
</dbReference>
<feature type="domain" description="Peptidase M1 membrane alanine aminopeptidase" evidence="18">
    <location>
        <begin position="305"/>
        <end position="509"/>
    </location>
</feature>
<dbReference type="InterPro" id="IPR050344">
    <property type="entry name" value="Peptidase_M1_aminopeptidases"/>
</dbReference>
<comment type="cofactor">
    <cofactor evidence="16">
        <name>Zn(2+)</name>
        <dbReference type="ChEBI" id="CHEBI:29105"/>
    </cofactor>
    <text evidence="16">Binds 1 zinc ion per subunit.</text>
</comment>
<keyword evidence="12" id="KW-0482">Metalloprotease</keyword>
<accession>T1IVA8</accession>
<dbReference type="Gene3D" id="2.60.40.1730">
    <property type="entry name" value="tricorn interacting facor f3 domain"/>
    <property type="match status" value="1"/>
</dbReference>
<evidence type="ECO:0000256" key="16">
    <source>
        <dbReference type="PIRSR" id="PIRSR634016-3"/>
    </source>
</evidence>
<dbReference type="GO" id="GO:0043171">
    <property type="term" value="P:peptide catabolic process"/>
    <property type="evidence" value="ECO:0007669"/>
    <property type="project" value="TreeGrafter"/>
</dbReference>
<dbReference type="FunFam" id="2.60.40.1730:FF:000012">
    <property type="entry name" value="Aminopeptidase N"/>
    <property type="match status" value="1"/>
</dbReference>
<dbReference type="InterPro" id="IPR034016">
    <property type="entry name" value="M1_APN-typ"/>
</dbReference>
<evidence type="ECO:0000259" key="19">
    <source>
        <dbReference type="Pfam" id="PF17900"/>
    </source>
</evidence>
<keyword evidence="4" id="KW-0031">Aminopeptidase</keyword>
<dbReference type="GO" id="GO:0005737">
    <property type="term" value="C:cytoplasm"/>
    <property type="evidence" value="ECO:0007669"/>
    <property type="project" value="TreeGrafter"/>
</dbReference>
<dbReference type="PANTHER" id="PTHR11533">
    <property type="entry name" value="PROTEASE M1 ZINC METALLOPROTEASE"/>
    <property type="match status" value="1"/>
</dbReference>
<keyword evidence="8" id="KW-0378">Hydrolase</keyword>
<feature type="binding site" evidence="16">
    <location>
        <position position="400"/>
    </location>
    <ligand>
        <name>Zn(2+)</name>
        <dbReference type="ChEBI" id="CHEBI:29105"/>
        <note>catalytic</note>
    </ligand>
</feature>
<keyword evidence="9 16" id="KW-0862">Zinc</keyword>
<dbReference type="InterPro" id="IPR014782">
    <property type="entry name" value="Peptidase_M1_dom"/>
</dbReference>
<feature type="domain" description="Aminopeptidase N-like N-terminal" evidence="19">
    <location>
        <begin position="74"/>
        <end position="261"/>
    </location>
</feature>
<dbReference type="InterPro" id="IPR027268">
    <property type="entry name" value="Peptidase_M4/M1_CTD_sf"/>
</dbReference>
<dbReference type="HOGENOM" id="CLU_003705_4_5_1"/>
<keyword evidence="21" id="KW-1185">Reference proteome</keyword>
<feature type="binding site" evidence="16">
    <location>
        <position position="381"/>
    </location>
    <ligand>
        <name>Zn(2+)</name>
        <dbReference type="ChEBI" id="CHEBI:29105"/>
        <note>catalytic</note>
    </ligand>
</feature>
<evidence type="ECO:0000256" key="13">
    <source>
        <dbReference type="ARBA" id="ARBA00023136"/>
    </source>
</evidence>
<proteinExistence type="inferred from homology"/>
<dbReference type="GO" id="GO:0042277">
    <property type="term" value="F:peptide binding"/>
    <property type="evidence" value="ECO:0007669"/>
    <property type="project" value="TreeGrafter"/>
</dbReference>
<dbReference type="STRING" id="126957.T1IVA8"/>
<evidence type="ECO:0000256" key="15">
    <source>
        <dbReference type="PIRSR" id="PIRSR634016-1"/>
    </source>
</evidence>
<dbReference type="GO" id="GO:0008270">
    <property type="term" value="F:zinc ion binding"/>
    <property type="evidence" value="ECO:0007669"/>
    <property type="project" value="InterPro"/>
</dbReference>
<evidence type="ECO:0000259" key="18">
    <source>
        <dbReference type="Pfam" id="PF01433"/>
    </source>
</evidence>
<evidence type="ECO:0000256" key="3">
    <source>
        <dbReference type="ARBA" id="ARBA00010136"/>
    </source>
</evidence>
<evidence type="ECO:0000256" key="4">
    <source>
        <dbReference type="ARBA" id="ARBA00022438"/>
    </source>
</evidence>